<dbReference type="SMART" id="SM00829">
    <property type="entry name" value="PKS_ER"/>
    <property type="match status" value="1"/>
</dbReference>
<dbReference type="Pfam" id="PF13602">
    <property type="entry name" value="ADH_zinc_N_2"/>
    <property type="match status" value="1"/>
</dbReference>
<protein>
    <recommendedName>
        <fullName evidence="4">Enoyl reductase (ER) domain-containing protein</fullName>
    </recommendedName>
</protein>
<keyword evidence="2" id="KW-0551">Lipid droplet</keyword>
<proteinExistence type="inferred from homology"/>
<keyword evidence="6" id="KW-1185">Reference proteome</keyword>
<organism evidence="6">
    <name type="scientific">Spathaspora passalidarum (strain NRRL Y-27907 / 11-Y1)</name>
    <dbReference type="NCBI Taxonomy" id="619300"/>
    <lineage>
        <taxon>Eukaryota</taxon>
        <taxon>Fungi</taxon>
        <taxon>Dikarya</taxon>
        <taxon>Ascomycota</taxon>
        <taxon>Saccharomycotina</taxon>
        <taxon>Pichiomycetes</taxon>
        <taxon>Debaryomycetaceae</taxon>
        <taxon>Spathaspora</taxon>
    </lineage>
</organism>
<dbReference type="Proteomes" id="UP000000709">
    <property type="component" value="Unassembled WGS sequence"/>
</dbReference>
<evidence type="ECO:0000313" key="5">
    <source>
        <dbReference type="EMBL" id="EGW32254.1"/>
    </source>
</evidence>
<dbReference type="InterPro" id="IPR050700">
    <property type="entry name" value="YIM1/Zinc_Alcohol_DH_Fams"/>
</dbReference>
<dbReference type="GO" id="GO:0005811">
    <property type="term" value="C:lipid droplet"/>
    <property type="evidence" value="ECO:0007669"/>
    <property type="project" value="UniProtKB-SubCell"/>
</dbReference>
<name>G3APT3_SPAPN</name>
<evidence type="ECO:0000256" key="1">
    <source>
        <dbReference type="ARBA" id="ARBA00004502"/>
    </source>
</evidence>
<dbReference type="FunCoup" id="G3APT3">
    <property type="interactions" value="148"/>
</dbReference>
<comment type="subcellular location">
    <subcellularLocation>
        <location evidence="1">Lipid droplet</location>
    </subcellularLocation>
</comment>
<dbReference type="InterPro" id="IPR036291">
    <property type="entry name" value="NAD(P)-bd_dom_sf"/>
</dbReference>
<reference evidence="5 6" key="1">
    <citation type="journal article" date="2011" name="Proc. Natl. Acad. Sci. U.S.A.">
        <title>Comparative genomics of xylose-fermenting fungi for enhanced biofuel production.</title>
        <authorList>
            <person name="Wohlbach D.J."/>
            <person name="Kuo A."/>
            <person name="Sato T.K."/>
            <person name="Potts K.M."/>
            <person name="Salamov A.A."/>
            <person name="LaButti K.M."/>
            <person name="Sun H."/>
            <person name="Clum A."/>
            <person name="Pangilinan J.L."/>
            <person name="Lindquist E.A."/>
            <person name="Lucas S."/>
            <person name="Lapidus A."/>
            <person name="Jin M."/>
            <person name="Gunawan C."/>
            <person name="Balan V."/>
            <person name="Dale B.E."/>
            <person name="Jeffries T.W."/>
            <person name="Zinkel R."/>
            <person name="Barry K.W."/>
            <person name="Grigoriev I.V."/>
            <person name="Gasch A.P."/>
        </authorList>
    </citation>
    <scope>NUCLEOTIDE SEQUENCE [LARGE SCALE GENOMIC DNA]</scope>
    <source>
        <strain evidence="6">NRRL Y-27907 / 11-Y1</strain>
    </source>
</reference>
<feature type="domain" description="Enoyl reductase (ER)" evidence="4">
    <location>
        <begin position="24"/>
        <end position="355"/>
    </location>
</feature>
<dbReference type="OrthoDB" id="3509362at2759"/>
<dbReference type="HOGENOM" id="CLU_026673_3_3_1"/>
<dbReference type="Gene3D" id="3.90.180.10">
    <property type="entry name" value="Medium-chain alcohol dehydrogenases, catalytic domain"/>
    <property type="match status" value="1"/>
</dbReference>
<dbReference type="GO" id="GO:0016491">
    <property type="term" value="F:oxidoreductase activity"/>
    <property type="evidence" value="ECO:0007669"/>
    <property type="project" value="InterPro"/>
</dbReference>
<dbReference type="STRING" id="619300.G3APT3"/>
<dbReference type="GeneID" id="18873846"/>
<evidence type="ECO:0000259" key="4">
    <source>
        <dbReference type="SMART" id="SM00829"/>
    </source>
</evidence>
<dbReference type="InParanoid" id="G3APT3"/>
<dbReference type="PANTHER" id="PTHR11695">
    <property type="entry name" value="ALCOHOL DEHYDROGENASE RELATED"/>
    <property type="match status" value="1"/>
</dbReference>
<gene>
    <name evidence="5" type="ORF">SPAPADRAFT_61334</name>
</gene>
<evidence type="ECO:0000256" key="2">
    <source>
        <dbReference type="ARBA" id="ARBA00022677"/>
    </source>
</evidence>
<dbReference type="InterPro" id="IPR020843">
    <property type="entry name" value="ER"/>
</dbReference>
<dbReference type="AlphaFoldDB" id="G3APT3"/>
<evidence type="ECO:0000256" key="3">
    <source>
        <dbReference type="ARBA" id="ARBA00038249"/>
    </source>
</evidence>
<dbReference type="KEGG" id="spaa:SPAPADRAFT_61334"/>
<dbReference type="SUPFAM" id="SSF50129">
    <property type="entry name" value="GroES-like"/>
    <property type="match status" value="1"/>
</dbReference>
<dbReference type="GO" id="GO:0005739">
    <property type="term" value="C:mitochondrion"/>
    <property type="evidence" value="ECO:0007669"/>
    <property type="project" value="TreeGrafter"/>
</dbReference>
<dbReference type="InterPro" id="IPR013154">
    <property type="entry name" value="ADH-like_N"/>
</dbReference>
<evidence type="ECO:0000313" key="6">
    <source>
        <dbReference type="Proteomes" id="UP000000709"/>
    </source>
</evidence>
<dbReference type="OMA" id="NETPLAM"/>
<sequence>MVFDSEILNYKAYAYSDANHPVELVDDSIKLVKSASGEGYTVPANNILVKIHYAALNPVDIKLHHLAFGITSLFNPKKGIGKDYCGEVVAVGSEANTTVKVGDFISGLYFPVHAKGTVSQYLMLDTTKKDERVFTTVASNLSLAESASWPSVLGTAMCMLKGLEFKDKKVLVLGGATSVGRSVIQLLRSGGAKEIVATCSPRSEKIVKELGAASTIDYHSNLLNPVLESVKMTGEFNYVIDCCGGDDLFSNISTILQKGGTYNTIVGDRSGSSVYIMLISIFMGMSRVIASKLGFLSYTYNYLFLDPGFNFPEEAKKLLENGDVKVDIDHIYKFEEFNEGLKKLESGNYSGKIVIQITDH</sequence>
<dbReference type="RefSeq" id="XP_007375530.1">
    <property type="nucleotide sequence ID" value="XM_007375468.1"/>
</dbReference>
<dbReference type="Gene3D" id="3.40.50.720">
    <property type="entry name" value="NAD(P)-binding Rossmann-like Domain"/>
    <property type="match status" value="1"/>
</dbReference>
<dbReference type="EMBL" id="GL996502">
    <property type="protein sequence ID" value="EGW32254.1"/>
    <property type="molecule type" value="Genomic_DNA"/>
</dbReference>
<dbReference type="PANTHER" id="PTHR11695:SF294">
    <property type="entry name" value="RETICULON-4-INTERACTING PROTEIN 1, MITOCHONDRIAL"/>
    <property type="match status" value="1"/>
</dbReference>
<accession>G3APT3</accession>
<dbReference type="InterPro" id="IPR011032">
    <property type="entry name" value="GroES-like_sf"/>
</dbReference>
<dbReference type="SUPFAM" id="SSF51735">
    <property type="entry name" value="NAD(P)-binding Rossmann-fold domains"/>
    <property type="match status" value="1"/>
</dbReference>
<dbReference type="Pfam" id="PF08240">
    <property type="entry name" value="ADH_N"/>
    <property type="match status" value="1"/>
</dbReference>
<comment type="similarity">
    <text evidence="3">Belongs to the YIM1 family.</text>
</comment>
<dbReference type="eggNOG" id="KOG1198">
    <property type="taxonomic scope" value="Eukaryota"/>
</dbReference>